<reference evidence="1" key="1">
    <citation type="submission" date="2022-11" db="EMBL/GenBank/DDBJ databases">
        <authorList>
            <person name="Hyden B.L."/>
            <person name="Feng K."/>
            <person name="Yates T."/>
            <person name="Jawdy S."/>
            <person name="Smart L.B."/>
            <person name="Muchero W."/>
        </authorList>
    </citation>
    <scope>NUCLEOTIDE SEQUENCE</scope>
    <source>
        <tissue evidence="1">Shoot tip</tissue>
    </source>
</reference>
<evidence type="ECO:0000313" key="1">
    <source>
        <dbReference type="EMBL" id="KAJ6692489.1"/>
    </source>
</evidence>
<name>A0A9Q0PR53_SALPP</name>
<accession>A0A9Q0PR53</accession>
<dbReference type="Proteomes" id="UP001151532">
    <property type="component" value="Chromosome 9"/>
</dbReference>
<sequence length="153" mass="18484">MHMPVKQQQAMLLQHRHVCTLFLESHYTMDRQQRMERLMLNHRQPTQFHLHIPHAHLIQLIHHQRIHHHSLLHTLLHHTQNLQHIIHLHLHLHLIHPTILHHHIHLHLKLHPTILQVLFLEPALHHHTKMMLQNVKSEEATCRMNCSVKSTKI</sequence>
<protein>
    <submittedName>
        <fullName evidence="1">Uncharacterized protein</fullName>
    </submittedName>
</protein>
<gene>
    <name evidence="1" type="ORF">OIU79_014272</name>
</gene>
<proteinExistence type="predicted"/>
<dbReference type="EMBL" id="JAPFFK010000018">
    <property type="protein sequence ID" value="KAJ6692489.1"/>
    <property type="molecule type" value="Genomic_DNA"/>
</dbReference>
<organism evidence="1 2">
    <name type="scientific">Salix purpurea</name>
    <name type="common">Purple osier willow</name>
    <dbReference type="NCBI Taxonomy" id="77065"/>
    <lineage>
        <taxon>Eukaryota</taxon>
        <taxon>Viridiplantae</taxon>
        <taxon>Streptophyta</taxon>
        <taxon>Embryophyta</taxon>
        <taxon>Tracheophyta</taxon>
        <taxon>Spermatophyta</taxon>
        <taxon>Magnoliopsida</taxon>
        <taxon>eudicotyledons</taxon>
        <taxon>Gunneridae</taxon>
        <taxon>Pentapetalae</taxon>
        <taxon>rosids</taxon>
        <taxon>fabids</taxon>
        <taxon>Malpighiales</taxon>
        <taxon>Salicaceae</taxon>
        <taxon>Saliceae</taxon>
        <taxon>Salix</taxon>
    </lineage>
</organism>
<dbReference type="AlphaFoldDB" id="A0A9Q0PR53"/>
<evidence type="ECO:0000313" key="2">
    <source>
        <dbReference type="Proteomes" id="UP001151532"/>
    </source>
</evidence>
<keyword evidence="2" id="KW-1185">Reference proteome</keyword>
<reference evidence="1" key="2">
    <citation type="journal article" date="2023" name="Int. J. Mol. Sci.">
        <title>De Novo Assembly and Annotation of 11 Diverse Shrub Willow (Salix) Genomes Reveals Novel Gene Organization in Sex-Linked Regions.</title>
        <authorList>
            <person name="Hyden B."/>
            <person name="Feng K."/>
            <person name="Yates T.B."/>
            <person name="Jawdy S."/>
            <person name="Cereghino C."/>
            <person name="Smart L.B."/>
            <person name="Muchero W."/>
        </authorList>
    </citation>
    <scope>NUCLEOTIDE SEQUENCE</scope>
    <source>
        <tissue evidence="1">Shoot tip</tissue>
    </source>
</reference>
<comment type="caution">
    <text evidence="1">The sequence shown here is derived from an EMBL/GenBank/DDBJ whole genome shotgun (WGS) entry which is preliminary data.</text>
</comment>